<feature type="region of interest" description="Disordered" evidence="1">
    <location>
        <begin position="22"/>
        <end position="96"/>
    </location>
</feature>
<protein>
    <submittedName>
        <fullName evidence="2">Uncharacterized protein</fullName>
    </submittedName>
</protein>
<feature type="compositionally biased region" description="Low complexity" evidence="1">
    <location>
        <begin position="33"/>
        <end position="60"/>
    </location>
</feature>
<keyword evidence="3" id="KW-1185">Reference proteome</keyword>
<gene>
    <name evidence="2" type="ORF">J2T23_002598</name>
</gene>
<organism evidence="2 3">
    <name type="scientific">Pseudarthrobacter niigatensis</name>
    <dbReference type="NCBI Taxonomy" id="369935"/>
    <lineage>
        <taxon>Bacteria</taxon>
        <taxon>Bacillati</taxon>
        <taxon>Actinomycetota</taxon>
        <taxon>Actinomycetes</taxon>
        <taxon>Micrococcales</taxon>
        <taxon>Micrococcaceae</taxon>
        <taxon>Pseudarthrobacter</taxon>
    </lineage>
</organism>
<evidence type="ECO:0000313" key="2">
    <source>
        <dbReference type="EMBL" id="MDQ0146696.1"/>
    </source>
</evidence>
<feature type="compositionally biased region" description="Basic residues" evidence="1">
    <location>
        <begin position="76"/>
        <end position="88"/>
    </location>
</feature>
<dbReference type="Proteomes" id="UP001239267">
    <property type="component" value="Unassembled WGS sequence"/>
</dbReference>
<name>A0AAJ1ST50_9MICC</name>
<dbReference type="Pfam" id="PF18986">
    <property type="entry name" value="DUF5719"/>
    <property type="match status" value="1"/>
</dbReference>
<proteinExistence type="predicted"/>
<evidence type="ECO:0000313" key="3">
    <source>
        <dbReference type="Proteomes" id="UP001239267"/>
    </source>
</evidence>
<dbReference type="InterPro" id="IPR043777">
    <property type="entry name" value="DUF5719"/>
</dbReference>
<comment type="caution">
    <text evidence="2">The sequence shown here is derived from an EMBL/GenBank/DDBJ whole genome shotgun (WGS) entry which is preliminary data.</text>
</comment>
<dbReference type="EMBL" id="JAUSTB010000008">
    <property type="protein sequence ID" value="MDQ0146696.1"/>
    <property type="molecule type" value="Genomic_DNA"/>
</dbReference>
<evidence type="ECO:0000256" key="1">
    <source>
        <dbReference type="SAM" id="MobiDB-lite"/>
    </source>
</evidence>
<dbReference type="AlphaFoldDB" id="A0AAJ1ST50"/>
<dbReference type="RefSeq" id="WP_307360510.1">
    <property type="nucleotide sequence ID" value="NZ_JAUSTB010000008.1"/>
</dbReference>
<reference evidence="2 3" key="1">
    <citation type="submission" date="2023-07" db="EMBL/GenBank/DDBJ databases">
        <title>Sorghum-associated microbial communities from plants grown in Nebraska, USA.</title>
        <authorList>
            <person name="Schachtman D."/>
        </authorList>
    </citation>
    <scope>NUCLEOTIDE SEQUENCE [LARGE SCALE GENOMIC DNA]</scope>
    <source>
        <strain evidence="2 3">DS1001</strain>
    </source>
</reference>
<accession>A0AAJ1ST50</accession>
<sequence>MHEHTPPAGKADANANANANADAGIRDTGIPHAGTPGTGATETGTADAAGQPLAGGQAAATEEPGFGGKPSAGVHRTGKGPRGSRRGATRLPGGKGRAASIAGVAAGVLILAGAGAVVTAGSLVAEPASSRTVPAAKAAVPAGASVGVCPGPARLLEGTDAGTDAQFRPESATAATRVSAAVLSAGGVLPGSRLAHLDGTAAVEIAKDPGPAPTAAAPQELLAGVVADRTVDQVNVVSANAVANQNASAAGAMKYTATDGDLQGSAAATCGQPSNDQWLAGASTTVGRTSVLALTNASSTPATVSLELFGGRGQIQAPGSRGLLVAPGTTRSVVLAGLAPNESQLSVHVRSAGGPVAASIQQSFLRGLTPGGVDYISPGTAPGVRQVMTGVDIQDPAGLASLTAQPGYRDAGPALELTVPGASDAVVEIKLYGRDGQHALPSGGVITAKAGSTTEVSLAGVPAGQYTVAASSDVSFLAAARMTRGLQAGQPSDVAWAASAVRLGSQHVVPVPKGGQRQLVFGVLDSRATITYSPITADGKVRAAATADIAGGTTASISIPDQAGGAAVVGYVVSASGDAAYGSVLVGQEGRNDVSSLAFLAAAAGQETVPVSLGY</sequence>